<comment type="caution">
    <text evidence="1">The sequence shown here is derived from an EMBL/GenBank/DDBJ whole genome shotgun (WGS) entry which is preliminary data.</text>
</comment>
<feature type="non-terminal residue" evidence="1">
    <location>
        <position position="1"/>
    </location>
</feature>
<proteinExistence type="predicted"/>
<evidence type="ECO:0000313" key="2">
    <source>
        <dbReference type="Proteomes" id="UP000265520"/>
    </source>
</evidence>
<keyword evidence="2" id="KW-1185">Reference proteome</keyword>
<sequence>DWNWNTGLSLPSLLTSFEKPGSRVIAGRAGARWASKQSKASSLQPGTFRLQF</sequence>
<organism evidence="1 2">
    <name type="scientific">Trifolium medium</name>
    <dbReference type="NCBI Taxonomy" id="97028"/>
    <lineage>
        <taxon>Eukaryota</taxon>
        <taxon>Viridiplantae</taxon>
        <taxon>Streptophyta</taxon>
        <taxon>Embryophyta</taxon>
        <taxon>Tracheophyta</taxon>
        <taxon>Spermatophyta</taxon>
        <taxon>Magnoliopsida</taxon>
        <taxon>eudicotyledons</taxon>
        <taxon>Gunneridae</taxon>
        <taxon>Pentapetalae</taxon>
        <taxon>rosids</taxon>
        <taxon>fabids</taxon>
        <taxon>Fabales</taxon>
        <taxon>Fabaceae</taxon>
        <taxon>Papilionoideae</taxon>
        <taxon>50 kb inversion clade</taxon>
        <taxon>NPAAA clade</taxon>
        <taxon>Hologalegina</taxon>
        <taxon>IRL clade</taxon>
        <taxon>Trifolieae</taxon>
        <taxon>Trifolium</taxon>
    </lineage>
</organism>
<name>A0A392TRN4_9FABA</name>
<protein>
    <submittedName>
        <fullName evidence="1">Uncharacterized protein</fullName>
    </submittedName>
</protein>
<dbReference type="Proteomes" id="UP000265520">
    <property type="component" value="Unassembled WGS sequence"/>
</dbReference>
<evidence type="ECO:0000313" key="1">
    <source>
        <dbReference type="EMBL" id="MCI63117.1"/>
    </source>
</evidence>
<reference evidence="1 2" key="1">
    <citation type="journal article" date="2018" name="Front. Plant Sci.">
        <title>Red Clover (Trifolium pratense) and Zigzag Clover (T. medium) - A Picture of Genomic Similarities and Differences.</title>
        <authorList>
            <person name="Dluhosova J."/>
            <person name="Istvanek J."/>
            <person name="Nedelnik J."/>
            <person name="Repkova J."/>
        </authorList>
    </citation>
    <scope>NUCLEOTIDE SEQUENCE [LARGE SCALE GENOMIC DNA]</scope>
    <source>
        <strain evidence="2">cv. 10/8</strain>
        <tissue evidence="1">Leaf</tissue>
    </source>
</reference>
<dbReference type="AlphaFoldDB" id="A0A392TRN4"/>
<accession>A0A392TRN4</accession>
<dbReference type="EMBL" id="LXQA010631442">
    <property type="protein sequence ID" value="MCI63117.1"/>
    <property type="molecule type" value="Genomic_DNA"/>
</dbReference>